<feature type="transmembrane region" description="Helical" evidence="1">
    <location>
        <begin position="194"/>
        <end position="223"/>
    </location>
</feature>
<keyword evidence="1" id="KW-0472">Membrane</keyword>
<evidence type="ECO:0000256" key="1">
    <source>
        <dbReference type="SAM" id="Phobius"/>
    </source>
</evidence>
<keyword evidence="1" id="KW-1133">Transmembrane helix</keyword>
<dbReference type="EMBL" id="AM406670">
    <property type="protein sequence ID" value="CAL92855.1"/>
    <property type="molecule type" value="Genomic_DNA"/>
</dbReference>
<dbReference type="Proteomes" id="UP000002588">
    <property type="component" value="Chromosome"/>
</dbReference>
<feature type="transmembrane region" description="Helical" evidence="1">
    <location>
        <begin position="107"/>
        <end position="131"/>
    </location>
</feature>
<feature type="transmembrane region" description="Helical" evidence="1">
    <location>
        <begin position="138"/>
        <end position="162"/>
    </location>
</feature>
<accession>A1K200</accession>
<dbReference type="AlphaFoldDB" id="A1K200"/>
<dbReference type="eggNOG" id="ENOG5032S7X">
    <property type="taxonomic scope" value="Bacteria"/>
</dbReference>
<keyword evidence="3" id="KW-1185">Reference proteome</keyword>
<keyword evidence="1" id="KW-0812">Transmembrane</keyword>
<reference evidence="2 3" key="1">
    <citation type="journal article" date="2006" name="Nat. Biotechnol.">
        <title>Complete genome of the mutualistic, N2-fixing grass endophyte Azoarcus sp. strain BH72.</title>
        <authorList>
            <person name="Krause A."/>
            <person name="Ramakumar A."/>
            <person name="Bartels D."/>
            <person name="Battistoni F."/>
            <person name="Bekel T."/>
            <person name="Boch J."/>
            <person name="Boehm M."/>
            <person name="Friedrich F."/>
            <person name="Hurek T."/>
            <person name="Krause L."/>
            <person name="Linke B."/>
            <person name="McHardy A.C."/>
            <person name="Sarkar A."/>
            <person name="Schneiker S."/>
            <person name="Syed A.A."/>
            <person name="Thauer R."/>
            <person name="Vorhoelter F.-J."/>
            <person name="Weidner S."/>
            <person name="Puehler A."/>
            <person name="Reinhold-Hurek B."/>
            <person name="Kaiser O."/>
            <person name="Goesmann A."/>
        </authorList>
    </citation>
    <scope>NUCLEOTIDE SEQUENCE [LARGE SCALE GENOMIC DNA]</scope>
    <source>
        <strain evidence="2 3">BH72</strain>
    </source>
</reference>
<dbReference type="STRING" id="62928.azo0238"/>
<dbReference type="HOGENOM" id="CLU_734977_0_0_4"/>
<feature type="transmembrane region" description="Helical" evidence="1">
    <location>
        <begin position="257"/>
        <end position="281"/>
    </location>
</feature>
<organism evidence="2 3">
    <name type="scientific">Azoarcus sp. (strain BH72)</name>
    <dbReference type="NCBI Taxonomy" id="418699"/>
    <lineage>
        <taxon>Bacteria</taxon>
        <taxon>Pseudomonadati</taxon>
        <taxon>Pseudomonadota</taxon>
        <taxon>Betaproteobacteria</taxon>
        <taxon>Rhodocyclales</taxon>
        <taxon>Zoogloeaceae</taxon>
        <taxon>Azoarcus</taxon>
    </lineage>
</organism>
<name>A1K200_AZOSB</name>
<feature type="transmembrane region" description="Helical" evidence="1">
    <location>
        <begin position="27"/>
        <end position="47"/>
    </location>
</feature>
<protein>
    <submittedName>
        <fullName evidence="2">Hypothetical membrane protein</fullName>
    </submittedName>
</protein>
<dbReference type="RefSeq" id="WP_011763973.1">
    <property type="nucleotide sequence ID" value="NC_008702.1"/>
</dbReference>
<evidence type="ECO:0000313" key="3">
    <source>
        <dbReference type="Proteomes" id="UP000002588"/>
    </source>
</evidence>
<feature type="transmembrane region" description="Helical" evidence="1">
    <location>
        <begin position="168"/>
        <end position="187"/>
    </location>
</feature>
<evidence type="ECO:0000313" key="2">
    <source>
        <dbReference type="EMBL" id="CAL92855.1"/>
    </source>
</evidence>
<feature type="transmembrane region" description="Helical" evidence="1">
    <location>
        <begin position="59"/>
        <end position="81"/>
    </location>
</feature>
<gene>
    <name evidence="2" type="ordered locus">azo0238</name>
</gene>
<sequence length="376" mass="38136">MEHALRPALLPTLPQLVLRGVDARHNMPAVIMLAAAGGLFVLSWAAASVGSGDQFPLFLIGNLIGLALLLTGYSAAGVMLMDQARGRPPRSVGDTLRAGAVCALRHAVLAFFAAVGLALFALCVAMALLLARIPGLGVLFYLLLFPLASLGSAALFGLGGYAFLLLGPALWCGAGVRQAALHVWAVFQHKPRQVLIACTLLTVLTAVLVLAGGAVAAAGTVFVGGLSVPMLGEVDDFSGLFATPAQHLASGVTALSWAGVVGAGLVYAAIGAFVAAVMILGTSHAWLHLTRDLDLEQAGRAFDDPAFDDAGEERGSLLAAPSAAHALVAAGSILAHAAHTAAGLPPPAEGSCHRCGAGPEPGDRFCTACGCLLTRP</sequence>
<proteinExistence type="predicted"/>
<dbReference type="KEGG" id="azo:azo0238"/>